<evidence type="ECO:0000313" key="3">
    <source>
        <dbReference type="Proteomes" id="UP001166784"/>
    </source>
</evidence>
<organism evidence="2 3">
    <name type="scientific">Streptomyces marispadix</name>
    <dbReference type="NCBI Taxonomy" id="2922868"/>
    <lineage>
        <taxon>Bacteria</taxon>
        <taxon>Bacillati</taxon>
        <taxon>Actinomycetota</taxon>
        <taxon>Actinomycetes</taxon>
        <taxon>Kitasatosporales</taxon>
        <taxon>Streptomycetaceae</taxon>
        <taxon>Streptomyces</taxon>
    </lineage>
</organism>
<accession>A0ABS9T420</accession>
<dbReference type="Gene3D" id="3.40.50.1820">
    <property type="entry name" value="alpha/beta hydrolase"/>
    <property type="match status" value="1"/>
</dbReference>
<dbReference type="Pfam" id="PF00561">
    <property type="entry name" value="Abhydrolase_1"/>
    <property type="match status" value="1"/>
</dbReference>
<dbReference type="RefSeq" id="WP_241062099.1">
    <property type="nucleotide sequence ID" value="NZ_JAKWJU010000002.1"/>
</dbReference>
<keyword evidence="3" id="KW-1185">Reference proteome</keyword>
<reference evidence="2" key="1">
    <citation type="submission" date="2022-03" db="EMBL/GenBank/DDBJ databases">
        <authorList>
            <person name="Santos J.D.N."/>
            <person name="Kallscheuer N."/>
            <person name="Jogler C."/>
            <person name="Lage O.M."/>
        </authorList>
    </citation>
    <scope>NUCLEOTIDE SEQUENCE</scope>
    <source>
        <strain evidence="2">M600PL45_2</strain>
    </source>
</reference>
<evidence type="ECO:0000313" key="2">
    <source>
        <dbReference type="EMBL" id="MCH6163272.1"/>
    </source>
</evidence>
<dbReference type="SUPFAM" id="SSF53474">
    <property type="entry name" value="alpha/beta-Hydrolases"/>
    <property type="match status" value="1"/>
</dbReference>
<dbReference type="Proteomes" id="UP001166784">
    <property type="component" value="Unassembled WGS sequence"/>
</dbReference>
<dbReference type="InterPro" id="IPR029058">
    <property type="entry name" value="AB_hydrolase_fold"/>
</dbReference>
<reference evidence="2" key="2">
    <citation type="journal article" date="2023" name="Int. J. Syst. Evol. Microbiol.">
        <title>Streptomyces marispadix sp. nov., isolated from marine beach sediment of the Northern Coast of Portugal.</title>
        <authorList>
            <person name="dos Santos J.D.N."/>
            <person name="Vitorino I.R."/>
            <person name="Kallscheuer N."/>
            <person name="Srivastava A."/>
            <person name="Krautwurst S."/>
            <person name="Marz M."/>
            <person name="Jogler C."/>
            <person name="Lobo Da Cunha A."/>
            <person name="Catita J."/>
            <person name="Goncalves H."/>
            <person name="Gonzalez I."/>
            <person name="Reyes F."/>
            <person name="Lage O.M."/>
        </authorList>
    </citation>
    <scope>NUCLEOTIDE SEQUENCE</scope>
    <source>
        <strain evidence="2">M600PL45_2</strain>
    </source>
</reference>
<comment type="caution">
    <text evidence="2">The sequence shown here is derived from an EMBL/GenBank/DDBJ whole genome shotgun (WGS) entry which is preliminary data.</text>
</comment>
<dbReference type="InterPro" id="IPR050471">
    <property type="entry name" value="AB_hydrolase"/>
</dbReference>
<dbReference type="PRINTS" id="PR00111">
    <property type="entry name" value="ABHYDROLASE"/>
</dbReference>
<keyword evidence="2" id="KW-0378">Hydrolase</keyword>
<dbReference type="GO" id="GO:0016787">
    <property type="term" value="F:hydrolase activity"/>
    <property type="evidence" value="ECO:0007669"/>
    <property type="project" value="UniProtKB-KW"/>
</dbReference>
<gene>
    <name evidence="2" type="ORF">MMA15_23630</name>
</gene>
<feature type="domain" description="AB hydrolase-1" evidence="1">
    <location>
        <begin position="33"/>
        <end position="279"/>
    </location>
</feature>
<dbReference type="EMBL" id="JAKWJU010000002">
    <property type="protein sequence ID" value="MCH6163272.1"/>
    <property type="molecule type" value="Genomic_DNA"/>
</dbReference>
<dbReference type="PANTHER" id="PTHR43433">
    <property type="entry name" value="HYDROLASE, ALPHA/BETA FOLD FAMILY PROTEIN"/>
    <property type="match status" value="1"/>
</dbReference>
<dbReference type="PANTHER" id="PTHR43433:SF5">
    <property type="entry name" value="AB HYDROLASE-1 DOMAIN-CONTAINING PROTEIN"/>
    <property type="match status" value="1"/>
</dbReference>
<name>A0ABS9T420_9ACTN</name>
<proteinExistence type="predicted"/>
<dbReference type="InterPro" id="IPR000073">
    <property type="entry name" value="AB_hydrolase_1"/>
</dbReference>
<protein>
    <submittedName>
        <fullName evidence="2">Alpha/beta fold hydrolase</fullName>
    </submittedName>
</protein>
<evidence type="ECO:0000259" key="1">
    <source>
        <dbReference type="Pfam" id="PF00561"/>
    </source>
</evidence>
<sequence length="307" mass="32517">MATVAAMPEMKALNVGPSGIEIAYERFGELDTPPVLLIMGAGAQMINWPDGFCQELVARGMQVIRFDNRDAGRSTHFSEAPVPDFTAAMAGDVSTASYTLSDMAGDAIGLLDVLGLGSVHVVGASMGGMIAQVVALEAPDRVRSLTSMMSTTGAPDVGQADMSVFAELGRPPQDRDAFVEWHVRAMRIAASPKFEFDAAAAAKQAGRIYDRGYDILGFHRQGIAVLATGDLTPRLTRLRVPTLVVHGTADPLFDISGGRATAAAIPHAELVTVDGMAHSLPRELWPELATHIARLVNRAEADTVPDA</sequence>